<name>A0A5J9UVJ0_9POAL</name>
<evidence type="ECO:0000313" key="3">
    <source>
        <dbReference type="Proteomes" id="UP000324897"/>
    </source>
</evidence>
<accession>A0A5J9UVJ0</accession>
<dbReference type="PANTHER" id="PTHR48237:SF1">
    <property type="entry name" value="SPC97_SPC98 FAMILY OF SPINDLE POLE BODY (SBP) COMPONENT"/>
    <property type="match status" value="1"/>
</dbReference>
<evidence type="ECO:0000313" key="2">
    <source>
        <dbReference type="EMBL" id="TVU27606.1"/>
    </source>
</evidence>
<feature type="region of interest" description="Disordered" evidence="1">
    <location>
        <begin position="1"/>
        <end position="22"/>
    </location>
</feature>
<organism evidence="2 3">
    <name type="scientific">Eragrostis curvula</name>
    <name type="common">weeping love grass</name>
    <dbReference type="NCBI Taxonomy" id="38414"/>
    <lineage>
        <taxon>Eukaryota</taxon>
        <taxon>Viridiplantae</taxon>
        <taxon>Streptophyta</taxon>
        <taxon>Embryophyta</taxon>
        <taxon>Tracheophyta</taxon>
        <taxon>Spermatophyta</taxon>
        <taxon>Magnoliopsida</taxon>
        <taxon>Liliopsida</taxon>
        <taxon>Poales</taxon>
        <taxon>Poaceae</taxon>
        <taxon>PACMAD clade</taxon>
        <taxon>Chloridoideae</taxon>
        <taxon>Eragrostideae</taxon>
        <taxon>Eragrostidinae</taxon>
        <taxon>Eragrostis</taxon>
    </lineage>
</organism>
<dbReference type="Proteomes" id="UP000324897">
    <property type="component" value="Chromosome 1"/>
</dbReference>
<dbReference type="Gramene" id="TVU27606">
    <property type="protein sequence ID" value="TVU27606"/>
    <property type="gene ID" value="EJB05_19100"/>
</dbReference>
<dbReference type="EMBL" id="RWGY01000011">
    <property type="protein sequence ID" value="TVU27606.1"/>
    <property type="molecule type" value="Genomic_DNA"/>
</dbReference>
<feature type="compositionally biased region" description="Low complexity" evidence="1">
    <location>
        <begin position="1"/>
        <end position="16"/>
    </location>
</feature>
<keyword evidence="3" id="KW-1185">Reference proteome</keyword>
<dbReference type="PANTHER" id="PTHR48237">
    <property type="entry name" value="GAMMA-TUBULIN COMPLEX COMPONENT"/>
    <property type="match status" value="1"/>
</dbReference>
<evidence type="ECO:0000256" key="1">
    <source>
        <dbReference type="SAM" id="MobiDB-lite"/>
    </source>
</evidence>
<protein>
    <submittedName>
        <fullName evidence="2">Uncharacterized protein</fullName>
    </submittedName>
</protein>
<sequence>MAPKPAAAAEAPSPATEDAEHLEDDIAQQHLDFLISLRDLVAARARGMGCPQFIDKVDHRMLRTIGFVLLHVFREELTRNYP</sequence>
<proteinExistence type="predicted"/>
<comment type="caution">
    <text evidence="2">The sequence shown here is derived from an EMBL/GenBank/DDBJ whole genome shotgun (WGS) entry which is preliminary data.</text>
</comment>
<gene>
    <name evidence="2" type="ORF">EJB05_19100</name>
</gene>
<dbReference type="AlphaFoldDB" id="A0A5J9UVJ0"/>
<reference evidence="2 3" key="1">
    <citation type="journal article" date="2019" name="Sci. Rep.">
        <title>A high-quality genome of Eragrostis curvula grass provides insights into Poaceae evolution and supports new strategies to enhance forage quality.</title>
        <authorList>
            <person name="Carballo J."/>
            <person name="Santos B.A.C.M."/>
            <person name="Zappacosta D."/>
            <person name="Garbus I."/>
            <person name="Selva J.P."/>
            <person name="Gallo C.A."/>
            <person name="Diaz A."/>
            <person name="Albertini E."/>
            <person name="Caccamo M."/>
            <person name="Echenique V."/>
        </authorList>
    </citation>
    <scope>NUCLEOTIDE SEQUENCE [LARGE SCALE GENOMIC DNA]</scope>
    <source>
        <strain evidence="3">cv. Victoria</strain>
        <tissue evidence="2">Leaf</tissue>
    </source>
</reference>